<keyword evidence="2" id="KW-1185">Reference proteome</keyword>
<comment type="caution">
    <text evidence="1">The sequence shown here is derived from an EMBL/GenBank/DDBJ whole genome shotgun (WGS) entry which is preliminary data.</text>
</comment>
<dbReference type="SUPFAM" id="SSF52540">
    <property type="entry name" value="P-loop containing nucleoside triphosphate hydrolases"/>
    <property type="match status" value="1"/>
</dbReference>
<dbReference type="Proteomes" id="UP000824469">
    <property type="component" value="Unassembled WGS sequence"/>
</dbReference>
<sequence length="149" mass="17072">YKNIVKLNVKSYLQSNGKSYLLNHLSGSLLDVAGGICTDGVWMTIQLDAKFLYVLMEFEGLGSFERTEQEDMLLSVLNAAISNLTNFNKKDFHLDKEIENVFQRFQNGVNLVKSDEKLFKRLFFIAIKDVDLADVEDLKDEFPVKLLQI</sequence>
<proteinExistence type="predicted"/>
<protein>
    <submittedName>
        <fullName evidence="1">Uncharacterized protein</fullName>
    </submittedName>
</protein>
<reference evidence="1 2" key="1">
    <citation type="journal article" date="2021" name="Nat. Plants">
        <title>The Taxus genome provides insights into paclitaxel biosynthesis.</title>
        <authorList>
            <person name="Xiong X."/>
            <person name="Gou J."/>
            <person name="Liao Q."/>
            <person name="Li Y."/>
            <person name="Zhou Q."/>
            <person name="Bi G."/>
            <person name="Li C."/>
            <person name="Du R."/>
            <person name="Wang X."/>
            <person name="Sun T."/>
            <person name="Guo L."/>
            <person name="Liang H."/>
            <person name="Lu P."/>
            <person name="Wu Y."/>
            <person name="Zhang Z."/>
            <person name="Ro D.K."/>
            <person name="Shang Y."/>
            <person name="Huang S."/>
            <person name="Yan J."/>
        </authorList>
    </citation>
    <scope>NUCLEOTIDE SEQUENCE [LARGE SCALE GENOMIC DNA]</scope>
    <source>
        <strain evidence="1">Ta-2019</strain>
    </source>
</reference>
<feature type="non-terminal residue" evidence="1">
    <location>
        <position position="149"/>
    </location>
</feature>
<dbReference type="Gene3D" id="3.40.50.300">
    <property type="entry name" value="P-loop containing nucleotide triphosphate hydrolases"/>
    <property type="match status" value="1"/>
</dbReference>
<accession>A0AA38GIG9</accession>
<dbReference type="PANTHER" id="PTHR22796:SF1">
    <property type="entry name" value="VWFA DOMAIN-CONTAINING PROTEIN"/>
    <property type="match status" value="1"/>
</dbReference>
<name>A0AA38GIG9_TAXCH</name>
<dbReference type="AlphaFoldDB" id="A0AA38GIG9"/>
<dbReference type="PANTHER" id="PTHR22796">
    <property type="entry name" value="URG4-RELATED"/>
    <property type="match status" value="1"/>
</dbReference>
<evidence type="ECO:0000313" key="2">
    <source>
        <dbReference type="Proteomes" id="UP000824469"/>
    </source>
</evidence>
<evidence type="ECO:0000313" key="1">
    <source>
        <dbReference type="EMBL" id="KAH9323231.1"/>
    </source>
</evidence>
<feature type="non-terminal residue" evidence="1">
    <location>
        <position position="1"/>
    </location>
</feature>
<organism evidence="1 2">
    <name type="scientific">Taxus chinensis</name>
    <name type="common">Chinese yew</name>
    <name type="synonym">Taxus wallichiana var. chinensis</name>
    <dbReference type="NCBI Taxonomy" id="29808"/>
    <lineage>
        <taxon>Eukaryota</taxon>
        <taxon>Viridiplantae</taxon>
        <taxon>Streptophyta</taxon>
        <taxon>Embryophyta</taxon>
        <taxon>Tracheophyta</taxon>
        <taxon>Spermatophyta</taxon>
        <taxon>Pinopsida</taxon>
        <taxon>Pinidae</taxon>
        <taxon>Conifers II</taxon>
        <taxon>Cupressales</taxon>
        <taxon>Taxaceae</taxon>
        <taxon>Taxus</taxon>
    </lineage>
</organism>
<dbReference type="EMBL" id="JAHRHJ020000003">
    <property type="protein sequence ID" value="KAH9323231.1"/>
    <property type="molecule type" value="Genomic_DNA"/>
</dbReference>
<gene>
    <name evidence="1" type="ORF">KI387_017870</name>
</gene>
<dbReference type="InterPro" id="IPR027417">
    <property type="entry name" value="P-loop_NTPase"/>
</dbReference>